<protein>
    <submittedName>
        <fullName evidence="2">DUF4229 domain-containing protein</fullName>
    </submittedName>
</protein>
<keyword evidence="1" id="KW-0472">Membrane</keyword>
<dbReference type="RefSeq" id="WP_119950523.1">
    <property type="nucleotide sequence ID" value="NZ_QZEZ01000004.1"/>
</dbReference>
<evidence type="ECO:0000256" key="1">
    <source>
        <dbReference type="SAM" id="Phobius"/>
    </source>
</evidence>
<feature type="transmembrane region" description="Helical" evidence="1">
    <location>
        <begin position="30"/>
        <end position="48"/>
    </location>
</feature>
<gene>
    <name evidence="2" type="ORF">D5H78_11180</name>
</gene>
<accession>A0A3A3YWZ8</accession>
<dbReference type="AlphaFoldDB" id="A0A3A3YWZ8"/>
<dbReference type="Proteomes" id="UP000265614">
    <property type="component" value="Unassembled WGS sequence"/>
</dbReference>
<sequence length="82" mass="8760">MRAVLVYTALRAALFAACLGVLYVVGARGVLLLVLAVLLSGALSLPLLSRRRDAVSEVVVRRGDRIRARLDEAAAGEDDEAR</sequence>
<keyword evidence="1" id="KW-1133">Transmembrane helix</keyword>
<name>A0A3A3YWZ8_9ACTN</name>
<evidence type="ECO:0000313" key="3">
    <source>
        <dbReference type="Proteomes" id="UP000265614"/>
    </source>
</evidence>
<dbReference type="Pfam" id="PF14012">
    <property type="entry name" value="DUF4229"/>
    <property type="match status" value="1"/>
</dbReference>
<evidence type="ECO:0000313" key="2">
    <source>
        <dbReference type="EMBL" id="RJK96097.1"/>
    </source>
</evidence>
<dbReference type="EMBL" id="QZEZ01000004">
    <property type="protein sequence ID" value="RJK96097.1"/>
    <property type="molecule type" value="Genomic_DNA"/>
</dbReference>
<comment type="caution">
    <text evidence="2">The sequence shown here is derived from an EMBL/GenBank/DDBJ whole genome shotgun (WGS) entry which is preliminary data.</text>
</comment>
<keyword evidence="1" id="KW-0812">Transmembrane</keyword>
<dbReference type="InterPro" id="IPR025323">
    <property type="entry name" value="DUF4229"/>
</dbReference>
<proteinExistence type="predicted"/>
<reference evidence="2 3" key="1">
    <citation type="submission" date="2018-09" db="EMBL/GenBank/DDBJ databases">
        <title>YIM 75000 draft genome.</title>
        <authorList>
            <person name="Tang S."/>
            <person name="Feng Y."/>
        </authorList>
    </citation>
    <scope>NUCLEOTIDE SEQUENCE [LARGE SCALE GENOMIC DNA]</scope>
    <source>
        <strain evidence="2 3">YIM 75000</strain>
    </source>
</reference>
<keyword evidence="3" id="KW-1185">Reference proteome</keyword>
<organism evidence="2 3">
    <name type="scientific">Vallicoccus soli</name>
    <dbReference type="NCBI Taxonomy" id="2339232"/>
    <lineage>
        <taxon>Bacteria</taxon>
        <taxon>Bacillati</taxon>
        <taxon>Actinomycetota</taxon>
        <taxon>Actinomycetes</taxon>
        <taxon>Motilibacterales</taxon>
        <taxon>Vallicoccaceae</taxon>
        <taxon>Vallicoccus</taxon>
    </lineage>
</organism>